<protein>
    <submittedName>
        <fullName evidence="1">Uncharacterized protein</fullName>
    </submittedName>
</protein>
<gene>
    <name evidence="1" type="ORF">KDJ56_11065</name>
</gene>
<name>A0ABX7ZAV6_9BACL</name>
<keyword evidence="2" id="KW-1185">Reference proteome</keyword>
<proteinExistence type="predicted"/>
<evidence type="ECO:0000313" key="2">
    <source>
        <dbReference type="Proteomes" id="UP000677234"/>
    </source>
</evidence>
<accession>A0ABX7ZAV6</accession>
<dbReference type="Proteomes" id="UP000677234">
    <property type="component" value="Chromosome"/>
</dbReference>
<evidence type="ECO:0000313" key="1">
    <source>
        <dbReference type="EMBL" id="QUO43440.1"/>
    </source>
</evidence>
<reference evidence="1" key="1">
    <citation type="submission" date="2021-04" db="EMBL/GenBank/DDBJ databases">
        <title>Brevibacillus composti FJAT-54423, complete genome.</title>
        <authorList>
            <person name="Tang R."/>
        </authorList>
    </citation>
    <scope>NUCLEOTIDE SEQUENCE</scope>
    <source>
        <strain evidence="1">FJAT-54424</strain>
    </source>
</reference>
<dbReference type="RefSeq" id="WP_181454577.1">
    <property type="nucleotide sequence ID" value="NZ_CP073708.1"/>
</dbReference>
<organism evidence="1 2">
    <name type="scientific">Brevibacillus composti</name>
    <dbReference type="NCBI Taxonomy" id="2796470"/>
    <lineage>
        <taxon>Bacteria</taxon>
        <taxon>Bacillati</taxon>
        <taxon>Bacillota</taxon>
        <taxon>Bacilli</taxon>
        <taxon>Bacillales</taxon>
        <taxon>Paenibacillaceae</taxon>
        <taxon>Brevibacillus</taxon>
    </lineage>
</organism>
<sequence>MSRRSVSRFWTAAYLICPVCRYISVIQRRKCKLKKSGHIKTMWCPVCQEVRQHIEAKEWEIAERYAGNDR</sequence>
<dbReference type="EMBL" id="CP073708">
    <property type="protein sequence ID" value="QUO43440.1"/>
    <property type="molecule type" value="Genomic_DNA"/>
</dbReference>